<gene>
    <name evidence="2" type="ORF">AB1Y20_016422</name>
</gene>
<protein>
    <submittedName>
        <fullName evidence="2">Uncharacterized protein</fullName>
    </submittedName>
</protein>
<accession>A0AB34IEP8</accession>
<dbReference type="EMBL" id="JBGBPQ010000029">
    <property type="protein sequence ID" value="KAL1496468.1"/>
    <property type="molecule type" value="Genomic_DNA"/>
</dbReference>
<comment type="caution">
    <text evidence="2">The sequence shown here is derived from an EMBL/GenBank/DDBJ whole genome shotgun (WGS) entry which is preliminary data.</text>
</comment>
<evidence type="ECO:0000313" key="3">
    <source>
        <dbReference type="Proteomes" id="UP001515480"/>
    </source>
</evidence>
<proteinExistence type="predicted"/>
<evidence type="ECO:0000313" key="2">
    <source>
        <dbReference type="EMBL" id="KAL1496468.1"/>
    </source>
</evidence>
<feature type="compositionally biased region" description="Acidic residues" evidence="1">
    <location>
        <begin position="46"/>
        <end position="83"/>
    </location>
</feature>
<dbReference type="Proteomes" id="UP001515480">
    <property type="component" value="Unassembled WGS sequence"/>
</dbReference>
<reference evidence="2 3" key="1">
    <citation type="journal article" date="2024" name="Science">
        <title>Giant polyketide synthase enzymes in the biosynthesis of giant marine polyether toxins.</title>
        <authorList>
            <person name="Fallon T.R."/>
            <person name="Shende V.V."/>
            <person name="Wierzbicki I.H."/>
            <person name="Pendleton A.L."/>
            <person name="Watervoot N.F."/>
            <person name="Auber R.P."/>
            <person name="Gonzalez D.J."/>
            <person name="Wisecaver J.H."/>
            <person name="Moore B.S."/>
        </authorList>
    </citation>
    <scope>NUCLEOTIDE SEQUENCE [LARGE SCALE GENOMIC DNA]</scope>
    <source>
        <strain evidence="2 3">12B1</strain>
    </source>
</reference>
<sequence length="101" mass="11250">MNCAFLGVLVRISGRKKFHKPSTTSIFARYQKKYHNNSDAGQPGLLDEDDDLDLPSDYECAEEKIEDEDCDNCDNSDEEELADELGNNEPQSASDAESADD</sequence>
<organism evidence="2 3">
    <name type="scientific">Prymnesium parvum</name>
    <name type="common">Toxic golden alga</name>
    <dbReference type="NCBI Taxonomy" id="97485"/>
    <lineage>
        <taxon>Eukaryota</taxon>
        <taxon>Haptista</taxon>
        <taxon>Haptophyta</taxon>
        <taxon>Prymnesiophyceae</taxon>
        <taxon>Prymnesiales</taxon>
        <taxon>Prymnesiaceae</taxon>
        <taxon>Prymnesium</taxon>
    </lineage>
</organism>
<dbReference type="AlphaFoldDB" id="A0AB34IEP8"/>
<feature type="region of interest" description="Disordered" evidence="1">
    <location>
        <begin position="34"/>
        <end position="101"/>
    </location>
</feature>
<evidence type="ECO:0000256" key="1">
    <source>
        <dbReference type="SAM" id="MobiDB-lite"/>
    </source>
</evidence>
<keyword evidence="3" id="KW-1185">Reference proteome</keyword>
<name>A0AB34IEP8_PRYPA</name>